<evidence type="ECO:0000313" key="4">
    <source>
        <dbReference type="Proteomes" id="UP001385809"/>
    </source>
</evidence>
<evidence type="ECO:0000256" key="1">
    <source>
        <dbReference type="ARBA" id="ARBA00023125"/>
    </source>
</evidence>
<evidence type="ECO:0000313" key="3">
    <source>
        <dbReference type="EMBL" id="MEJ2870525.1"/>
    </source>
</evidence>
<comment type="caution">
    <text evidence="3">The sequence shown here is derived from an EMBL/GenBank/DDBJ whole genome shotgun (WGS) entry which is preliminary data.</text>
</comment>
<dbReference type="Proteomes" id="UP001385809">
    <property type="component" value="Unassembled WGS sequence"/>
</dbReference>
<dbReference type="SUPFAM" id="SSF52540">
    <property type="entry name" value="P-loop containing nucleoside triphosphate hydrolases"/>
    <property type="match status" value="1"/>
</dbReference>
<protein>
    <submittedName>
        <fullName evidence="3">LuxR family transcriptional regulator</fullName>
    </submittedName>
</protein>
<dbReference type="SMART" id="SM00382">
    <property type="entry name" value="AAA"/>
    <property type="match status" value="1"/>
</dbReference>
<dbReference type="InterPro" id="IPR039420">
    <property type="entry name" value="WalR-like"/>
</dbReference>
<dbReference type="InterPro" id="IPR016032">
    <property type="entry name" value="Sig_transdc_resp-reg_C-effctor"/>
</dbReference>
<dbReference type="PANTHER" id="PTHR43214">
    <property type="entry name" value="TWO-COMPONENT RESPONSE REGULATOR"/>
    <property type="match status" value="1"/>
</dbReference>
<organism evidence="3 4">
    <name type="scientific">Actinomycetospora aurantiaca</name>
    <dbReference type="NCBI Taxonomy" id="3129233"/>
    <lineage>
        <taxon>Bacteria</taxon>
        <taxon>Bacillati</taxon>
        <taxon>Actinomycetota</taxon>
        <taxon>Actinomycetes</taxon>
        <taxon>Pseudonocardiales</taxon>
        <taxon>Pseudonocardiaceae</taxon>
        <taxon>Actinomycetospora</taxon>
    </lineage>
</organism>
<evidence type="ECO:0000259" key="2">
    <source>
        <dbReference type="PROSITE" id="PS50043"/>
    </source>
</evidence>
<dbReference type="Pfam" id="PF00196">
    <property type="entry name" value="GerE"/>
    <property type="match status" value="1"/>
</dbReference>
<proteinExistence type="predicted"/>
<dbReference type="PROSITE" id="PS50043">
    <property type="entry name" value="HTH_LUXR_2"/>
    <property type="match status" value="1"/>
</dbReference>
<dbReference type="SUPFAM" id="SSF46894">
    <property type="entry name" value="C-terminal effector domain of the bipartite response regulators"/>
    <property type="match status" value="1"/>
</dbReference>
<dbReference type="PROSITE" id="PS00622">
    <property type="entry name" value="HTH_LUXR_1"/>
    <property type="match status" value="1"/>
</dbReference>
<dbReference type="RefSeq" id="WP_337697096.1">
    <property type="nucleotide sequence ID" value="NZ_JBBEGN010000013.1"/>
</dbReference>
<keyword evidence="1" id="KW-0238">DNA-binding</keyword>
<name>A0ABU8MV56_9PSEU</name>
<dbReference type="EMBL" id="JBBEGN010000013">
    <property type="protein sequence ID" value="MEJ2870525.1"/>
    <property type="molecule type" value="Genomic_DNA"/>
</dbReference>
<dbReference type="CDD" id="cd06170">
    <property type="entry name" value="LuxR_C_like"/>
    <property type="match status" value="1"/>
</dbReference>
<dbReference type="InterPro" id="IPR003593">
    <property type="entry name" value="AAA+_ATPase"/>
</dbReference>
<dbReference type="PRINTS" id="PR00038">
    <property type="entry name" value="HTHLUXR"/>
</dbReference>
<accession>A0ABU8MV56</accession>
<sequence length="898" mass="94758">MTAISLRRSASRLPSLVGRRAELDALATSRRGLVVLRGEVGSGRTLLLEHLARRKAAEGTLVLHVAARQCPGWDDYGVVGVLDAVRRRFEDLGADAGLADAIAVVDRQCTPAAYANPDGRASLLAHLCRLLRRVGEPESLVLVVDDADHLAGSTDSASWASTVGHLVIAAVRSDGAVDARGPQIAALADRVVDLGALGPAASATLIARRARRPVVPAVVETIVSGLGVLGGNPGALVGALEEMQRRHDLVDVHGRLCPSSADVTVTLPDDHPSVVATETLGAAACDVVVLARENPVALDDIPLLAGAARRPATECGQAADALVDLGVFTFDDAQFVLASPAVGAAVAERMGDHRARRLHAELVHVRTAVDVRGAAFAPAVLADHIVAAGDALNASPDLVEVLAEEARRVERRDPARAAARYRVARRHAAGGALRDELTSALQDLLLRTGAYAELAGLVEEVTRETAPTGDRRAELAALAGLATLHTGEAVDPEVRARLVVGDDAPCPLRCGERWTAGEDVSLNEFAAAFAALPAIGRPGRPSPASRPVAGVSEGRRFQLQEDLATRDLVPVFAALFPDSYRAPATGWAVSFHRLWVAHVEGRWTQVPGFASEVLAIGSGDPLTRQITRLLAAEVLACQGHEQAARRWLDAVPSDSPYPVYRAWVAAALTDGADSTDSGSPHRVLARQVIPVIRGATRYAPAWRLLLALGVLAVESDRADREAWIAELLGEVVALTPSGDEGLAGIYAGALEALLVGDASQATWAAESFYHHGRRMDVALLCLAIGLEVDDPAPFLLEGRAVAESAGAVRMITRFRAAMKRRGVTAPRASSSTGVSAAEHQLVELVREGRTNRQIATTLQLSEKTVENQLTRLFAKVGCRTRYGLATARLDTPPVDAAR</sequence>
<dbReference type="InterPro" id="IPR000792">
    <property type="entry name" value="Tscrpt_reg_LuxR_C"/>
</dbReference>
<feature type="domain" description="HTH luxR-type" evidence="2">
    <location>
        <begin position="827"/>
        <end position="892"/>
    </location>
</feature>
<reference evidence="3 4" key="1">
    <citation type="submission" date="2024-03" db="EMBL/GenBank/DDBJ databases">
        <title>Actinomycetospora sp. OC33-EN08, a novel actinomycete isolated from wild orchid (Aerides multiflora).</title>
        <authorList>
            <person name="Suriyachadkun C."/>
        </authorList>
    </citation>
    <scope>NUCLEOTIDE SEQUENCE [LARGE SCALE GENOMIC DNA]</scope>
    <source>
        <strain evidence="3 4">OC33-EN08</strain>
    </source>
</reference>
<gene>
    <name evidence="3" type="ORF">WCD74_22345</name>
</gene>
<dbReference type="Gene3D" id="1.10.10.10">
    <property type="entry name" value="Winged helix-like DNA-binding domain superfamily/Winged helix DNA-binding domain"/>
    <property type="match status" value="1"/>
</dbReference>
<dbReference type="InterPro" id="IPR041664">
    <property type="entry name" value="AAA_16"/>
</dbReference>
<dbReference type="PANTHER" id="PTHR43214:SF43">
    <property type="entry name" value="TWO-COMPONENT RESPONSE REGULATOR"/>
    <property type="match status" value="1"/>
</dbReference>
<dbReference type="Pfam" id="PF13191">
    <property type="entry name" value="AAA_16"/>
    <property type="match status" value="1"/>
</dbReference>
<dbReference type="InterPro" id="IPR027417">
    <property type="entry name" value="P-loop_NTPase"/>
</dbReference>
<dbReference type="SMART" id="SM00421">
    <property type="entry name" value="HTH_LUXR"/>
    <property type="match status" value="1"/>
</dbReference>
<dbReference type="InterPro" id="IPR036388">
    <property type="entry name" value="WH-like_DNA-bd_sf"/>
</dbReference>
<keyword evidence="4" id="KW-1185">Reference proteome</keyword>